<dbReference type="InterPro" id="IPR001304">
    <property type="entry name" value="C-type_lectin-like"/>
</dbReference>
<feature type="compositionally biased region" description="Low complexity" evidence="1">
    <location>
        <begin position="129"/>
        <end position="140"/>
    </location>
</feature>
<reference evidence="4" key="1">
    <citation type="submission" date="2007-07" db="EMBL/GenBank/DDBJ databases">
        <title>PCAP assembly of the Caenorhabditis remanei genome.</title>
        <authorList>
            <consortium name="The Caenorhabditis remanei Sequencing Consortium"/>
            <person name="Wilson R.K."/>
        </authorList>
    </citation>
    <scope>NUCLEOTIDE SEQUENCE [LARGE SCALE GENOMIC DNA]</scope>
    <source>
        <strain evidence="4">PB4641</strain>
    </source>
</reference>
<sequence>MLRFILALSLIHSVIGQCNQNDRLIGDLCYTVSTSKQTPEESEGICLVSGRYLAVIHTSIQANFLATLVKSQTGADKFWIGLHRVSGTSNFRWTDGTPMTWSNFDSSRVFQRAFYKSTARPTTVPPTTVPTTRPQVTRSPTTGKCFDNQDIEIQGECYKFVPLKLTFEDARKWCHYQNPVTASYLAYVPNQTVDKSLAAYARSEFETDDGNFWIGLSRSSGSSWKWDNGFPVGFTNFGTRTGQNYAAESIVNGKWDTFNDEEKNFFVCSYNPVSPQT</sequence>
<organism evidence="5">
    <name type="scientific">Caenorhabditis remanei</name>
    <name type="common">Caenorhabditis vulgaris</name>
    <dbReference type="NCBI Taxonomy" id="31234"/>
    <lineage>
        <taxon>Eukaryota</taxon>
        <taxon>Metazoa</taxon>
        <taxon>Ecdysozoa</taxon>
        <taxon>Nematoda</taxon>
        <taxon>Chromadorea</taxon>
        <taxon>Rhabditida</taxon>
        <taxon>Rhabditina</taxon>
        <taxon>Rhabditomorpha</taxon>
        <taxon>Rhabditoidea</taxon>
        <taxon>Rhabditidae</taxon>
        <taxon>Peloderinae</taxon>
        <taxon>Caenorhabditis</taxon>
    </lineage>
</organism>
<dbReference type="PROSITE" id="PS50041">
    <property type="entry name" value="C_TYPE_LECTIN_2"/>
    <property type="match status" value="2"/>
</dbReference>
<dbReference type="PANTHER" id="PTHR23062">
    <property type="entry name" value="HYPOTHETICAL PROTEIN C.ELEGANS"/>
    <property type="match status" value="1"/>
</dbReference>
<protein>
    <recommendedName>
        <fullName evidence="3">C-type lectin domain-containing protein</fullName>
    </recommendedName>
</protein>
<dbReference type="CDD" id="cd00037">
    <property type="entry name" value="CLECT"/>
    <property type="match status" value="2"/>
</dbReference>
<dbReference type="InParanoid" id="E3NJV9"/>
<dbReference type="InterPro" id="IPR016186">
    <property type="entry name" value="C-type_lectin-like/link_sf"/>
</dbReference>
<name>E3NJV9_CAERE</name>
<dbReference type="STRING" id="31234.E3NJV9"/>
<dbReference type="eggNOG" id="KOG4297">
    <property type="taxonomic scope" value="Eukaryota"/>
</dbReference>
<dbReference type="OrthoDB" id="5864036at2759"/>
<feature type="region of interest" description="Disordered" evidence="1">
    <location>
        <begin position="121"/>
        <end position="140"/>
    </location>
</feature>
<proteinExistence type="predicted"/>
<keyword evidence="5" id="KW-1185">Reference proteome</keyword>
<evidence type="ECO:0000259" key="3">
    <source>
        <dbReference type="PROSITE" id="PS50041"/>
    </source>
</evidence>
<keyword evidence="2" id="KW-0732">Signal</keyword>
<dbReference type="Gene3D" id="3.10.100.10">
    <property type="entry name" value="Mannose-Binding Protein A, subunit A"/>
    <property type="match status" value="2"/>
</dbReference>
<evidence type="ECO:0000256" key="1">
    <source>
        <dbReference type="SAM" id="MobiDB-lite"/>
    </source>
</evidence>
<evidence type="ECO:0000313" key="5">
    <source>
        <dbReference type="Proteomes" id="UP000008281"/>
    </source>
</evidence>
<gene>
    <name evidence="4" type="ORF">CRE_24278</name>
</gene>
<dbReference type="AlphaFoldDB" id="E3NJV9"/>
<dbReference type="SMART" id="SM00034">
    <property type="entry name" value="CLECT"/>
    <property type="match status" value="2"/>
</dbReference>
<feature type="domain" description="C-type lectin" evidence="3">
    <location>
        <begin position="25"/>
        <end position="108"/>
    </location>
</feature>
<dbReference type="SUPFAM" id="SSF56436">
    <property type="entry name" value="C-type lectin-like"/>
    <property type="match status" value="2"/>
</dbReference>
<dbReference type="HOGENOM" id="CLU_061186_2_0_1"/>
<feature type="domain" description="C-type lectin" evidence="3">
    <location>
        <begin position="153"/>
        <end position="269"/>
    </location>
</feature>
<dbReference type="EMBL" id="DS268763">
    <property type="protein sequence ID" value="EFP01330.1"/>
    <property type="molecule type" value="Genomic_DNA"/>
</dbReference>
<feature type="signal peptide" evidence="2">
    <location>
        <begin position="1"/>
        <end position="16"/>
    </location>
</feature>
<dbReference type="Proteomes" id="UP000008281">
    <property type="component" value="Unassembled WGS sequence"/>
</dbReference>
<feature type="chain" id="PRO_5003178704" description="C-type lectin domain-containing protein" evidence="2">
    <location>
        <begin position="17"/>
        <end position="277"/>
    </location>
</feature>
<dbReference type="PANTHER" id="PTHR23062:SF3">
    <property type="entry name" value="ANF_RECEPTOR DOMAIN-CONTAINING PROTEIN-RELATED"/>
    <property type="match status" value="1"/>
</dbReference>
<accession>E3NJV9</accession>
<evidence type="ECO:0000313" key="4">
    <source>
        <dbReference type="EMBL" id="EFP01330.1"/>
    </source>
</evidence>
<dbReference type="GO" id="GO:0045087">
    <property type="term" value="P:innate immune response"/>
    <property type="evidence" value="ECO:0007669"/>
    <property type="project" value="TreeGrafter"/>
</dbReference>
<dbReference type="InterPro" id="IPR016187">
    <property type="entry name" value="CTDL_fold"/>
</dbReference>
<evidence type="ECO:0000256" key="2">
    <source>
        <dbReference type="SAM" id="SignalP"/>
    </source>
</evidence>
<dbReference type="Pfam" id="PF00059">
    <property type="entry name" value="Lectin_C"/>
    <property type="match status" value="2"/>
</dbReference>